<dbReference type="AlphaFoldDB" id="A0A1A6C7L1"/>
<organism evidence="7 8">
    <name type="scientific">Acidihalobacter prosperus</name>
    <dbReference type="NCBI Taxonomy" id="160660"/>
    <lineage>
        <taxon>Bacteria</taxon>
        <taxon>Pseudomonadati</taxon>
        <taxon>Pseudomonadota</taxon>
        <taxon>Gammaproteobacteria</taxon>
        <taxon>Chromatiales</taxon>
        <taxon>Ectothiorhodospiraceae</taxon>
        <taxon>Acidihalobacter</taxon>
    </lineage>
</organism>
<feature type="transmembrane region" description="Helical" evidence="6">
    <location>
        <begin position="144"/>
        <end position="174"/>
    </location>
</feature>
<proteinExistence type="inferred from homology"/>
<protein>
    <recommendedName>
        <fullName evidence="6">Probable membrane transporter protein</fullName>
    </recommendedName>
</protein>
<keyword evidence="4 6" id="KW-1133">Transmembrane helix</keyword>
<dbReference type="EMBL" id="JQSG02000001">
    <property type="protein sequence ID" value="OBS10534.1"/>
    <property type="molecule type" value="Genomic_DNA"/>
</dbReference>
<keyword evidence="6" id="KW-1003">Cell membrane</keyword>
<evidence type="ECO:0000313" key="8">
    <source>
        <dbReference type="Proteomes" id="UP000029273"/>
    </source>
</evidence>
<dbReference type="InterPro" id="IPR002781">
    <property type="entry name" value="TM_pro_TauE-like"/>
</dbReference>
<reference evidence="7 8" key="1">
    <citation type="journal article" date="2014" name="Genome Announc.">
        <title>Draft Genome Sequence of the Iron-Oxidizing, Acidophilic, and Halotolerant 'Thiobacillus prosperus' Type Strain DSM 5130.</title>
        <authorList>
            <person name="Ossandon F.J."/>
            <person name="Cardenas J.P."/>
            <person name="Corbett M."/>
            <person name="Quatrini R."/>
            <person name="Holmes D.S."/>
            <person name="Watkin E."/>
        </authorList>
    </citation>
    <scope>NUCLEOTIDE SEQUENCE [LARGE SCALE GENOMIC DNA]</scope>
    <source>
        <strain evidence="7 8">DSM 5130</strain>
    </source>
</reference>
<dbReference type="RefSeq" id="WP_038087109.1">
    <property type="nucleotide sequence ID" value="NZ_JQSG02000001.1"/>
</dbReference>
<evidence type="ECO:0000256" key="6">
    <source>
        <dbReference type="RuleBase" id="RU363041"/>
    </source>
</evidence>
<comment type="similarity">
    <text evidence="2 6">Belongs to the 4-toluene sulfonate uptake permease (TSUP) (TC 2.A.102) family.</text>
</comment>
<evidence type="ECO:0000256" key="2">
    <source>
        <dbReference type="ARBA" id="ARBA00009142"/>
    </source>
</evidence>
<keyword evidence="3 6" id="KW-0812">Transmembrane</keyword>
<feature type="transmembrane region" description="Helical" evidence="6">
    <location>
        <begin position="80"/>
        <end position="99"/>
    </location>
</feature>
<dbReference type="Pfam" id="PF01925">
    <property type="entry name" value="TauE"/>
    <property type="match status" value="2"/>
</dbReference>
<gene>
    <name evidence="7" type="ORF">Thpro_020250</name>
</gene>
<comment type="caution">
    <text evidence="7">The sequence shown here is derived from an EMBL/GenBank/DDBJ whole genome shotgun (WGS) entry which is preliminary data.</text>
</comment>
<dbReference type="GO" id="GO:0005886">
    <property type="term" value="C:plasma membrane"/>
    <property type="evidence" value="ECO:0007669"/>
    <property type="project" value="UniProtKB-SubCell"/>
</dbReference>
<feature type="transmembrane region" description="Helical" evidence="6">
    <location>
        <begin position="111"/>
        <end position="132"/>
    </location>
</feature>
<dbReference type="Proteomes" id="UP000029273">
    <property type="component" value="Unassembled WGS sequence"/>
</dbReference>
<comment type="subcellular location">
    <subcellularLocation>
        <location evidence="6">Cell membrane</location>
        <topology evidence="6">Multi-pass membrane protein</topology>
    </subcellularLocation>
    <subcellularLocation>
        <location evidence="1">Membrane</location>
        <topology evidence="1">Multi-pass membrane protein</topology>
    </subcellularLocation>
</comment>
<evidence type="ECO:0000256" key="5">
    <source>
        <dbReference type="ARBA" id="ARBA00023136"/>
    </source>
</evidence>
<sequence length="272" mass="28202">MNAAIARRPDPRHRLRAASGVGLLSGVGGGLASLGGGTLLIPLLTDLLRLPALDARGTALAVSLVNALAGSAAYAAGGRIAWAPLFWAGLPALLIAPLAARLSRDWRTRGLRIAFGLVVMLGGIALFAAGMTPPDGFARGWPHIYLLFVGVLSGAVAGVAGISGGPVLVPLFVLGLGMPQALAQGSSLITRLPATLSGLWENVREGHVSWHLLPWLALGGLIGSLLGARLALALPEHLLRWLFAGLLIALGLFEIMDRPGHRLSAHHHDPYP</sequence>
<keyword evidence="5 6" id="KW-0472">Membrane</keyword>
<evidence type="ECO:0000313" key="7">
    <source>
        <dbReference type="EMBL" id="OBS10534.1"/>
    </source>
</evidence>
<dbReference type="PANTHER" id="PTHR43701">
    <property type="entry name" value="MEMBRANE TRANSPORTER PROTEIN MJ0441-RELATED"/>
    <property type="match status" value="1"/>
</dbReference>
<keyword evidence="8" id="KW-1185">Reference proteome</keyword>
<dbReference type="OrthoDB" id="5797193at2"/>
<dbReference type="PANTHER" id="PTHR43701:SF2">
    <property type="entry name" value="MEMBRANE TRANSPORTER PROTEIN YJNA-RELATED"/>
    <property type="match status" value="1"/>
</dbReference>
<accession>A0A1A6C7L1</accession>
<evidence type="ECO:0000256" key="3">
    <source>
        <dbReference type="ARBA" id="ARBA00022692"/>
    </source>
</evidence>
<evidence type="ECO:0000256" key="1">
    <source>
        <dbReference type="ARBA" id="ARBA00004141"/>
    </source>
</evidence>
<feature type="transmembrane region" description="Helical" evidence="6">
    <location>
        <begin position="212"/>
        <end position="232"/>
    </location>
</feature>
<evidence type="ECO:0000256" key="4">
    <source>
        <dbReference type="ARBA" id="ARBA00022989"/>
    </source>
</evidence>
<feature type="transmembrane region" description="Helical" evidence="6">
    <location>
        <begin position="21"/>
        <end position="44"/>
    </location>
</feature>
<feature type="transmembrane region" description="Helical" evidence="6">
    <location>
        <begin position="238"/>
        <end position="256"/>
    </location>
</feature>
<dbReference type="InterPro" id="IPR051598">
    <property type="entry name" value="TSUP/Inactive_protease-like"/>
</dbReference>
<name>A0A1A6C7L1_9GAMM</name>